<gene>
    <name evidence="3" type="ORF">WICMUC_001452</name>
</gene>
<evidence type="ECO:0000313" key="4">
    <source>
        <dbReference type="Proteomes" id="UP000769528"/>
    </source>
</evidence>
<reference evidence="3" key="2">
    <citation type="submission" date="2021-01" db="EMBL/GenBank/DDBJ databases">
        <authorList>
            <person name="Schikora-Tamarit M.A."/>
        </authorList>
    </citation>
    <scope>NUCLEOTIDE SEQUENCE</scope>
    <source>
        <strain evidence="3">CBS6341</strain>
    </source>
</reference>
<keyword evidence="1" id="KW-0175">Coiled coil</keyword>
<dbReference type="EMBL" id="JAEUBF010000443">
    <property type="protein sequence ID" value="KAH3678435.1"/>
    <property type="molecule type" value="Genomic_DNA"/>
</dbReference>
<accession>A0A9P8PVN2</accession>
<evidence type="ECO:0000256" key="2">
    <source>
        <dbReference type="SAM" id="MobiDB-lite"/>
    </source>
</evidence>
<dbReference type="OrthoDB" id="3981165at2759"/>
<protein>
    <submittedName>
        <fullName evidence="3">Uncharacterized protein</fullName>
    </submittedName>
</protein>
<evidence type="ECO:0000313" key="3">
    <source>
        <dbReference type="EMBL" id="KAH3678435.1"/>
    </source>
</evidence>
<feature type="coiled-coil region" evidence="1">
    <location>
        <begin position="349"/>
        <end position="411"/>
    </location>
</feature>
<feature type="compositionally biased region" description="Basic and acidic residues" evidence="2">
    <location>
        <begin position="278"/>
        <end position="289"/>
    </location>
</feature>
<feature type="region of interest" description="Disordered" evidence="2">
    <location>
        <begin position="246"/>
        <end position="292"/>
    </location>
</feature>
<name>A0A9P8PVN2_9ASCO</name>
<dbReference type="AlphaFoldDB" id="A0A9P8PVN2"/>
<dbReference type="Proteomes" id="UP000769528">
    <property type="component" value="Unassembled WGS sequence"/>
</dbReference>
<feature type="compositionally biased region" description="Polar residues" evidence="2">
    <location>
        <begin position="246"/>
        <end position="260"/>
    </location>
</feature>
<sequence>MITLIPIVSQPLTKWVSHRSLHSCLILSARDNFKENDLLDEQYNQNVRALRKLKSSKVHNFTDSEVVNISKPSGEFDNKDVGYLHSFKRYRPNYYPHKDINRLIDKLAHTLLSGNKKSSVESRDLKFNEKELGQLNNNNISKKPILSHPQDDSTMSTQFLNNTKDSKASDSANEVFASYQKLPITYDSVSASVSQVSNNERNTQKSVDFISSEAITSSDQELINNVHAVEIDSIYGISGIRKGITPIQNDHSKNLTSSYNKEFGDSSRNRSSSIVGSKIKDEPQKDHSQSNEIINLSIPESVSQKSNSFSETPFLENFNRLSVADKTNRIENILKLVAKEIPTLSENTKPKLEAEINHHLTQLNKIKEKVSQSSKFEGLLPIDEADRHFEIQKLEKFLKTANETKRREDEQEFRESRAYEWSKIMSDKNSRTFNKGNFFCPVDEELIKRSNKFKNTNTVPLTFEEYKDDLFFPKYQSSNFSDDKKTYITISTKNLNEPPVSSETNPFGSGYKSPALLQLIRELSEDSNYNDLIKKIDKLSTKSWKLIGIGHSNSEKVLVFEREIDRSTNTGKTKFKTIIKRLVLLSFGVTTTYYVTETLFAKEEVPSIKN</sequence>
<organism evidence="3 4">
    <name type="scientific">Wickerhamomyces mucosus</name>
    <dbReference type="NCBI Taxonomy" id="1378264"/>
    <lineage>
        <taxon>Eukaryota</taxon>
        <taxon>Fungi</taxon>
        <taxon>Dikarya</taxon>
        <taxon>Ascomycota</taxon>
        <taxon>Saccharomycotina</taxon>
        <taxon>Saccharomycetes</taxon>
        <taxon>Phaffomycetales</taxon>
        <taxon>Wickerhamomycetaceae</taxon>
        <taxon>Wickerhamomyces</taxon>
    </lineage>
</organism>
<reference evidence="3" key="1">
    <citation type="journal article" date="2021" name="Open Biol.">
        <title>Shared evolutionary footprints suggest mitochondrial oxidative damage underlies multiple complex I losses in fungi.</title>
        <authorList>
            <person name="Schikora-Tamarit M.A."/>
            <person name="Marcet-Houben M."/>
            <person name="Nosek J."/>
            <person name="Gabaldon T."/>
        </authorList>
    </citation>
    <scope>NUCLEOTIDE SEQUENCE</scope>
    <source>
        <strain evidence="3">CBS6341</strain>
    </source>
</reference>
<proteinExistence type="predicted"/>
<comment type="caution">
    <text evidence="3">The sequence shown here is derived from an EMBL/GenBank/DDBJ whole genome shotgun (WGS) entry which is preliminary data.</text>
</comment>
<keyword evidence="4" id="KW-1185">Reference proteome</keyword>
<evidence type="ECO:0000256" key="1">
    <source>
        <dbReference type="SAM" id="Coils"/>
    </source>
</evidence>